<dbReference type="EMBL" id="JAIBOA010000003">
    <property type="protein sequence ID" value="MBW8482020.1"/>
    <property type="molecule type" value="Genomic_DNA"/>
</dbReference>
<gene>
    <name evidence="4" type="ORF">K1Y72_06565</name>
</gene>
<feature type="domain" description="STAS" evidence="3">
    <location>
        <begin position="15"/>
        <end position="112"/>
    </location>
</feature>
<accession>A0ABS7FP75</accession>
<sequence length="115" mass="12373">MDFSADHRLYGEHTIVALAGDIDVNTSQRLRATLLGLVEGGSRHLVIDMTGVEFLDSTGLGVLVGIFHRLRAENGTLVIAGGSDRVRSVFHVTQLTRIFPLHPSVEDAVTAARPA</sequence>
<proteinExistence type="inferred from homology"/>
<evidence type="ECO:0000313" key="5">
    <source>
        <dbReference type="Proteomes" id="UP000774570"/>
    </source>
</evidence>
<dbReference type="PANTHER" id="PTHR33495:SF2">
    <property type="entry name" value="ANTI-SIGMA FACTOR ANTAGONIST TM_1081-RELATED"/>
    <property type="match status" value="1"/>
</dbReference>
<evidence type="ECO:0000256" key="1">
    <source>
        <dbReference type="ARBA" id="ARBA00009013"/>
    </source>
</evidence>
<evidence type="ECO:0000256" key="2">
    <source>
        <dbReference type="RuleBase" id="RU003749"/>
    </source>
</evidence>
<dbReference type="NCBIfam" id="TIGR00377">
    <property type="entry name" value="ant_ant_sig"/>
    <property type="match status" value="1"/>
</dbReference>
<comment type="similarity">
    <text evidence="1 2">Belongs to the anti-sigma-factor antagonist family.</text>
</comment>
<dbReference type="InterPro" id="IPR003658">
    <property type="entry name" value="Anti-sigma_ant"/>
</dbReference>
<name>A0ABS7FP75_9ACTN</name>
<evidence type="ECO:0000313" key="4">
    <source>
        <dbReference type="EMBL" id="MBW8482020.1"/>
    </source>
</evidence>
<dbReference type="PANTHER" id="PTHR33495">
    <property type="entry name" value="ANTI-SIGMA FACTOR ANTAGONIST TM_1081-RELATED-RELATED"/>
    <property type="match status" value="1"/>
</dbReference>
<protein>
    <recommendedName>
        <fullName evidence="2">Anti-sigma factor antagonist</fullName>
    </recommendedName>
</protein>
<evidence type="ECO:0000259" key="3">
    <source>
        <dbReference type="PROSITE" id="PS50801"/>
    </source>
</evidence>
<dbReference type="InterPro" id="IPR002645">
    <property type="entry name" value="STAS_dom"/>
</dbReference>
<reference evidence="4 5" key="1">
    <citation type="submission" date="2021-07" db="EMBL/GenBank/DDBJ databases">
        <title>Actinomadura sp. PM05-2 isolated from lichen.</title>
        <authorList>
            <person name="Somphong A."/>
            <person name="Phongsopitanun W."/>
            <person name="Tanasupawat S."/>
            <person name="Peongsungnone V."/>
        </authorList>
    </citation>
    <scope>NUCLEOTIDE SEQUENCE [LARGE SCALE GENOMIC DNA]</scope>
    <source>
        <strain evidence="4 5">PM05-2</strain>
    </source>
</reference>
<dbReference type="Gene3D" id="3.30.750.24">
    <property type="entry name" value="STAS domain"/>
    <property type="match status" value="1"/>
</dbReference>
<dbReference type="RefSeq" id="WP_220164204.1">
    <property type="nucleotide sequence ID" value="NZ_JAIBOA010000003.1"/>
</dbReference>
<dbReference type="Proteomes" id="UP000774570">
    <property type="component" value="Unassembled WGS sequence"/>
</dbReference>
<dbReference type="SUPFAM" id="SSF52091">
    <property type="entry name" value="SpoIIaa-like"/>
    <property type="match status" value="1"/>
</dbReference>
<keyword evidence="5" id="KW-1185">Reference proteome</keyword>
<organism evidence="4 5">
    <name type="scientific">Actinomadura parmotrematis</name>
    <dbReference type="NCBI Taxonomy" id="2864039"/>
    <lineage>
        <taxon>Bacteria</taxon>
        <taxon>Bacillati</taxon>
        <taxon>Actinomycetota</taxon>
        <taxon>Actinomycetes</taxon>
        <taxon>Streptosporangiales</taxon>
        <taxon>Thermomonosporaceae</taxon>
        <taxon>Actinomadura</taxon>
    </lineage>
</organism>
<comment type="caution">
    <text evidence="4">The sequence shown here is derived from an EMBL/GenBank/DDBJ whole genome shotgun (WGS) entry which is preliminary data.</text>
</comment>
<dbReference type="PROSITE" id="PS50801">
    <property type="entry name" value="STAS"/>
    <property type="match status" value="1"/>
</dbReference>
<dbReference type="CDD" id="cd07043">
    <property type="entry name" value="STAS_anti-anti-sigma_factors"/>
    <property type="match status" value="1"/>
</dbReference>
<dbReference type="Pfam" id="PF01740">
    <property type="entry name" value="STAS"/>
    <property type="match status" value="1"/>
</dbReference>
<dbReference type="InterPro" id="IPR036513">
    <property type="entry name" value="STAS_dom_sf"/>
</dbReference>